<dbReference type="OrthoDB" id="271428at2"/>
<protein>
    <recommendedName>
        <fullName evidence="4">Type II secretion system protein F</fullName>
    </recommendedName>
</protein>
<feature type="transmembrane region" description="Helical" evidence="1">
    <location>
        <begin position="108"/>
        <end position="128"/>
    </location>
</feature>
<feature type="transmembrane region" description="Helical" evidence="1">
    <location>
        <begin position="159"/>
        <end position="177"/>
    </location>
</feature>
<evidence type="ECO:0000313" key="2">
    <source>
        <dbReference type="EMBL" id="TWU38915.1"/>
    </source>
</evidence>
<keyword evidence="1" id="KW-0812">Transmembrane</keyword>
<dbReference type="Proteomes" id="UP000315471">
    <property type="component" value="Unassembled WGS sequence"/>
</dbReference>
<dbReference type="AlphaFoldDB" id="A0A5C6DRR9"/>
<name>A0A5C6DRR9_9BACT</name>
<organism evidence="2 3">
    <name type="scientific">Novipirellula aureliae</name>
    <dbReference type="NCBI Taxonomy" id="2527966"/>
    <lineage>
        <taxon>Bacteria</taxon>
        <taxon>Pseudomonadati</taxon>
        <taxon>Planctomycetota</taxon>
        <taxon>Planctomycetia</taxon>
        <taxon>Pirellulales</taxon>
        <taxon>Pirellulaceae</taxon>
        <taxon>Novipirellula</taxon>
    </lineage>
</organism>
<comment type="caution">
    <text evidence="2">The sequence shown here is derived from an EMBL/GenBank/DDBJ whole genome shotgun (WGS) entry which is preliminary data.</text>
</comment>
<dbReference type="EMBL" id="SJPY01000006">
    <property type="protein sequence ID" value="TWU38915.1"/>
    <property type="molecule type" value="Genomic_DNA"/>
</dbReference>
<proteinExistence type="predicted"/>
<evidence type="ECO:0000313" key="3">
    <source>
        <dbReference type="Proteomes" id="UP000315471"/>
    </source>
</evidence>
<reference evidence="2 3" key="1">
    <citation type="submission" date="2019-02" db="EMBL/GenBank/DDBJ databases">
        <title>Deep-cultivation of Planctomycetes and their phenomic and genomic characterization uncovers novel biology.</title>
        <authorList>
            <person name="Wiegand S."/>
            <person name="Jogler M."/>
            <person name="Boedeker C."/>
            <person name="Pinto D."/>
            <person name="Vollmers J."/>
            <person name="Rivas-Marin E."/>
            <person name="Kohn T."/>
            <person name="Peeters S.H."/>
            <person name="Heuer A."/>
            <person name="Rast P."/>
            <person name="Oberbeckmann S."/>
            <person name="Bunk B."/>
            <person name="Jeske O."/>
            <person name="Meyerdierks A."/>
            <person name="Storesund J.E."/>
            <person name="Kallscheuer N."/>
            <person name="Luecker S."/>
            <person name="Lage O.M."/>
            <person name="Pohl T."/>
            <person name="Merkel B.J."/>
            <person name="Hornburger P."/>
            <person name="Mueller R.-W."/>
            <person name="Bruemmer F."/>
            <person name="Labrenz M."/>
            <person name="Spormann A.M."/>
            <person name="Op Den Camp H."/>
            <person name="Overmann J."/>
            <person name="Amann R."/>
            <person name="Jetten M.S.M."/>
            <person name="Mascher T."/>
            <person name="Medema M.H."/>
            <person name="Devos D.P."/>
            <person name="Kaster A.-K."/>
            <person name="Ovreas L."/>
            <person name="Rohde M."/>
            <person name="Galperin M.Y."/>
            <person name="Jogler C."/>
        </authorList>
    </citation>
    <scope>NUCLEOTIDE SEQUENCE [LARGE SCALE GENOMIC DNA]</scope>
    <source>
        <strain evidence="2 3">Q31b</strain>
    </source>
</reference>
<accession>A0A5C6DRR9</accession>
<keyword evidence="3" id="KW-1185">Reference proteome</keyword>
<keyword evidence="1" id="KW-1133">Transmembrane helix</keyword>
<evidence type="ECO:0008006" key="4">
    <source>
        <dbReference type="Google" id="ProtNLM"/>
    </source>
</evidence>
<feature type="transmembrane region" description="Helical" evidence="1">
    <location>
        <begin position="273"/>
        <end position="300"/>
    </location>
</feature>
<keyword evidence="1" id="KW-0472">Membrane</keyword>
<gene>
    <name evidence="2" type="ORF">Q31b_39930</name>
</gene>
<sequence>MNTELDRILAFNEQLLSLSRAGLPVDIGGATDTESIEASITKINASLALAIARGQMLQQAIGDTDAMPSRYRLAILSLLHRDHSTVAFDYLTTQARAQRELVFDVSRWFYQLGVLCLIALLGFTYLIFRVIPKIAMVFDDLGLGFDSSIRFSIFARETYWTWLPLLLGFVLVGTWVWRRYSARLPWSSLPGGKRYQTAQSNAEVADRLATLVEQGVSVDEAMTLSHTNLAALSPLLKWAAVGDLEGESRGDALQMVAESYRAKATSLARIWRVIVPTVMTALVGGVIVFAYALTVFLPWLSFLAGLS</sequence>
<evidence type="ECO:0000256" key="1">
    <source>
        <dbReference type="SAM" id="Phobius"/>
    </source>
</evidence>
<dbReference type="RefSeq" id="WP_146601208.1">
    <property type="nucleotide sequence ID" value="NZ_SJPY01000006.1"/>
</dbReference>